<organism evidence="2">
    <name type="scientific">Schistosoma curassoni</name>
    <dbReference type="NCBI Taxonomy" id="6186"/>
    <lineage>
        <taxon>Eukaryota</taxon>
        <taxon>Metazoa</taxon>
        <taxon>Spiralia</taxon>
        <taxon>Lophotrochozoa</taxon>
        <taxon>Platyhelminthes</taxon>
        <taxon>Trematoda</taxon>
        <taxon>Digenea</taxon>
        <taxon>Strigeidida</taxon>
        <taxon>Schistosomatoidea</taxon>
        <taxon>Schistosomatidae</taxon>
        <taxon>Schistosoma</taxon>
    </lineage>
</organism>
<evidence type="ECO:0000256" key="1">
    <source>
        <dbReference type="SAM" id="Phobius"/>
    </source>
</evidence>
<proteinExistence type="predicted"/>
<feature type="transmembrane region" description="Helical" evidence="1">
    <location>
        <begin position="18"/>
        <end position="38"/>
    </location>
</feature>
<keyword evidence="1" id="KW-1133">Transmembrane helix</keyword>
<evidence type="ECO:0000313" key="2">
    <source>
        <dbReference type="WBParaSite" id="SCUD_0000107101-mRNA-1"/>
    </source>
</evidence>
<reference evidence="2" key="1">
    <citation type="submission" date="2016-06" db="UniProtKB">
        <authorList>
            <consortium name="WormBaseParasite"/>
        </authorList>
    </citation>
    <scope>IDENTIFICATION</scope>
</reference>
<protein>
    <submittedName>
        <fullName evidence="2">HORMA domain-containing protein</fullName>
    </submittedName>
</protein>
<dbReference type="AlphaFoldDB" id="A0A183JEF9"/>
<dbReference type="Gene3D" id="3.30.900.10">
    <property type="entry name" value="HORMA domain"/>
    <property type="match status" value="1"/>
</dbReference>
<name>A0A183JEF9_9TREM</name>
<dbReference type="SUPFAM" id="SSF56019">
    <property type="entry name" value="The spindle assembly checkpoint protein mad2"/>
    <property type="match status" value="1"/>
</dbReference>
<dbReference type="WBParaSite" id="SCUD_0000107101-mRNA-1">
    <property type="protein sequence ID" value="SCUD_0000107101-mRNA-1"/>
    <property type="gene ID" value="SCUD_0000107101"/>
</dbReference>
<sequence length="66" mass="7789">MQARQVKVDGLFLVFDHFLPVGNLISYFIESVIHLYLYERNVYPRASFTDFVAFGLHLKVIYCNFL</sequence>
<accession>A0A183JEF9</accession>
<dbReference type="InterPro" id="IPR036570">
    <property type="entry name" value="HORMA_dom_sf"/>
</dbReference>
<keyword evidence="1" id="KW-0812">Transmembrane</keyword>
<keyword evidence="1" id="KW-0472">Membrane</keyword>